<gene>
    <name evidence="1" type="ORF">ALP29_200354</name>
</gene>
<evidence type="ECO:0000313" key="2">
    <source>
        <dbReference type="Proteomes" id="UP000280395"/>
    </source>
</evidence>
<organism evidence="1 2">
    <name type="scientific">Pseudomonas syringae pv. avii</name>
    <dbReference type="NCBI Taxonomy" id="663959"/>
    <lineage>
        <taxon>Bacteria</taxon>
        <taxon>Pseudomonadati</taxon>
        <taxon>Pseudomonadota</taxon>
        <taxon>Gammaproteobacteria</taxon>
        <taxon>Pseudomonadales</taxon>
        <taxon>Pseudomonadaceae</taxon>
        <taxon>Pseudomonas</taxon>
        <taxon>Pseudomonas syringae</taxon>
    </lineage>
</organism>
<comment type="caution">
    <text evidence="1">The sequence shown here is derived from an EMBL/GenBank/DDBJ whole genome shotgun (WGS) entry which is preliminary data.</text>
</comment>
<dbReference type="EMBL" id="RBUA01000163">
    <property type="protein sequence ID" value="RMU65089.1"/>
    <property type="molecule type" value="Genomic_DNA"/>
</dbReference>
<name>A0A3M5W3E8_PSESX</name>
<accession>A0A3M5W3E8</accession>
<reference evidence="1 2" key="1">
    <citation type="submission" date="2018-08" db="EMBL/GenBank/DDBJ databases">
        <title>Recombination of ecologically and evolutionarily significant loci maintains genetic cohesion in the Pseudomonas syringae species complex.</title>
        <authorList>
            <person name="Dillon M."/>
            <person name="Thakur S."/>
            <person name="Almeida R.N.D."/>
            <person name="Weir B.S."/>
            <person name="Guttman D.S."/>
        </authorList>
    </citation>
    <scope>NUCLEOTIDE SEQUENCE [LARGE SCALE GENOMIC DNA]</scope>
    <source>
        <strain evidence="1 2">ICMP 14479</strain>
    </source>
</reference>
<dbReference type="AlphaFoldDB" id="A0A3M5W3E8"/>
<dbReference type="Proteomes" id="UP000280395">
    <property type="component" value="Unassembled WGS sequence"/>
</dbReference>
<proteinExistence type="predicted"/>
<evidence type="ECO:0000313" key="1">
    <source>
        <dbReference type="EMBL" id="RMU65089.1"/>
    </source>
</evidence>
<sequence length="84" mass="9480">MRRRAVLEVIVQTFLFAQALNEVQIRFVVLHAVFAFGVRRTGMEAKGIGQQAMVLQYLLDDLRHRQLLKGALIGAMSKPGQMRA</sequence>
<protein>
    <submittedName>
        <fullName evidence="1">Uncharacterized protein</fullName>
    </submittedName>
</protein>